<organism evidence="1 2">
    <name type="scientific">Roseivirga spongicola</name>
    <dbReference type="NCBI Taxonomy" id="333140"/>
    <lineage>
        <taxon>Bacteria</taxon>
        <taxon>Pseudomonadati</taxon>
        <taxon>Bacteroidota</taxon>
        <taxon>Cytophagia</taxon>
        <taxon>Cytophagales</taxon>
        <taxon>Roseivirgaceae</taxon>
        <taxon>Roseivirga</taxon>
    </lineage>
</organism>
<dbReference type="AlphaFoldDB" id="A0A150X5A9"/>
<evidence type="ECO:0000313" key="1">
    <source>
        <dbReference type="EMBL" id="KYG73896.1"/>
    </source>
</evidence>
<keyword evidence="2" id="KW-1185">Reference proteome</keyword>
<accession>A0A150X5A9</accession>
<dbReference type="Proteomes" id="UP000075606">
    <property type="component" value="Unassembled WGS sequence"/>
</dbReference>
<protein>
    <recommendedName>
        <fullName evidence="3">DUF4440 domain-containing protein</fullName>
    </recommendedName>
</protein>
<evidence type="ECO:0008006" key="3">
    <source>
        <dbReference type="Google" id="ProtNLM"/>
    </source>
</evidence>
<dbReference type="Gene3D" id="3.10.450.50">
    <property type="match status" value="1"/>
</dbReference>
<dbReference type="InterPro" id="IPR032710">
    <property type="entry name" value="NTF2-like_dom_sf"/>
</dbReference>
<gene>
    <name evidence="1" type="ORF">AWW68_14595</name>
</gene>
<name>A0A150X5A9_9BACT</name>
<dbReference type="STRING" id="333140.AWW68_14595"/>
<comment type="caution">
    <text evidence="1">The sequence shown here is derived from an EMBL/GenBank/DDBJ whole genome shotgun (WGS) entry which is preliminary data.</text>
</comment>
<dbReference type="OrthoDB" id="1441434at2"/>
<sequence length="145" mass="16612">MRQLSTIILLTVISQIKSYSQSHKQMEQAIRETVIKIEQAAAERNNNLLNSLLHEDYRVIANRFKGSNEVTIISKGNYLVMMKNGKIGGTKYSIEFNQINITSHTAIVDLTYKSESEPDMHKYLVLIQNEENSWEVISDIPLVLE</sequence>
<dbReference type="SUPFAM" id="SSF54427">
    <property type="entry name" value="NTF2-like"/>
    <property type="match status" value="1"/>
</dbReference>
<reference evidence="1 2" key="1">
    <citation type="submission" date="2016-01" db="EMBL/GenBank/DDBJ databases">
        <title>Genome sequencing of Roseivirga spongicola UST030701-084.</title>
        <authorList>
            <person name="Selvaratnam C."/>
            <person name="Thevarajoo S."/>
            <person name="Goh K.M."/>
            <person name="Ee R."/>
            <person name="Chan K.-G."/>
            <person name="Chong C.S."/>
        </authorList>
    </citation>
    <scope>NUCLEOTIDE SEQUENCE [LARGE SCALE GENOMIC DNA]</scope>
    <source>
        <strain evidence="1 2">UST030701-084</strain>
    </source>
</reference>
<evidence type="ECO:0000313" key="2">
    <source>
        <dbReference type="Proteomes" id="UP000075606"/>
    </source>
</evidence>
<dbReference type="EMBL" id="LRPC01000028">
    <property type="protein sequence ID" value="KYG73896.1"/>
    <property type="molecule type" value="Genomic_DNA"/>
</dbReference>
<dbReference type="RefSeq" id="WP_068222936.1">
    <property type="nucleotide sequence ID" value="NZ_CP139724.1"/>
</dbReference>
<proteinExistence type="predicted"/>